<dbReference type="EMBL" id="PKQE01000004">
    <property type="protein sequence ID" value="PLC41568.1"/>
    <property type="molecule type" value="Genomic_DNA"/>
</dbReference>
<sequence length="85" mass="9561">MLDQTIHQFPEVERDAFREVCLRNGLAPDGFDVSSVEHFSSAAPAEALDRCITVRMGKTAREYDGALGPEWVIDFEDDIRSRVFG</sequence>
<proteinExistence type="predicted"/>
<name>A0A2N4TPD0_RALPI</name>
<gene>
    <name evidence="1" type="ORF">C0Q88_18500</name>
</gene>
<dbReference type="RefSeq" id="WP_102066778.1">
    <property type="nucleotide sequence ID" value="NZ_PKQE01000004.1"/>
</dbReference>
<protein>
    <submittedName>
        <fullName evidence="1">Uncharacterized protein</fullName>
    </submittedName>
</protein>
<comment type="caution">
    <text evidence="1">The sequence shown here is derived from an EMBL/GenBank/DDBJ whole genome shotgun (WGS) entry which is preliminary data.</text>
</comment>
<organism evidence="1 2">
    <name type="scientific">Ralstonia pickettii</name>
    <name type="common">Burkholderia pickettii</name>
    <dbReference type="NCBI Taxonomy" id="329"/>
    <lineage>
        <taxon>Bacteria</taxon>
        <taxon>Pseudomonadati</taxon>
        <taxon>Pseudomonadota</taxon>
        <taxon>Betaproteobacteria</taxon>
        <taxon>Burkholderiales</taxon>
        <taxon>Burkholderiaceae</taxon>
        <taxon>Ralstonia</taxon>
    </lineage>
</organism>
<reference evidence="1 2" key="1">
    <citation type="submission" date="2017-12" db="EMBL/GenBank/DDBJ databases">
        <title>Draft genome sequence of Ralstonia pickettii 52.</title>
        <authorList>
            <person name="Zheng B."/>
        </authorList>
    </citation>
    <scope>NUCLEOTIDE SEQUENCE [LARGE SCALE GENOMIC DNA]</scope>
    <source>
        <strain evidence="1 2">52</strain>
    </source>
</reference>
<evidence type="ECO:0000313" key="1">
    <source>
        <dbReference type="EMBL" id="PLC41568.1"/>
    </source>
</evidence>
<accession>A0A2N4TPD0</accession>
<dbReference type="AlphaFoldDB" id="A0A2N4TPD0"/>
<dbReference type="OrthoDB" id="8966054at2"/>
<dbReference type="Proteomes" id="UP000234456">
    <property type="component" value="Unassembled WGS sequence"/>
</dbReference>
<evidence type="ECO:0000313" key="2">
    <source>
        <dbReference type="Proteomes" id="UP000234456"/>
    </source>
</evidence>